<dbReference type="GO" id="GO:0006508">
    <property type="term" value="P:proteolysis"/>
    <property type="evidence" value="ECO:0007669"/>
    <property type="project" value="UniProtKB-KW"/>
</dbReference>
<evidence type="ECO:0000256" key="4">
    <source>
        <dbReference type="ARBA" id="ARBA00022692"/>
    </source>
</evidence>
<protein>
    <recommendedName>
        <fullName evidence="14">ATP-dependent zinc metalloprotease FtsH</fullName>
        <ecNumber evidence="14">3.4.24.-</ecNumber>
    </recommendedName>
</protein>
<feature type="binding site" evidence="14">
    <location>
        <position position="501"/>
    </location>
    <ligand>
        <name>Zn(2+)</name>
        <dbReference type="ChEBI" id="CHEBI:29105"/>
        <note>catalytic</note>
    </ligand>
</feature>
<comment type="function">
    <text evidence="14">Acts as a processive, ATP-dependent zinc metallopeptidase for both cytoplasmic and membrane proteins. Plays a role in the quality control of integral membrane proteins.</text>
</comment>
<dbReference type="GO" id="GO:0030163">
    <property type="term" value="P:protein catabolic process"/>
    <property type="evidence" value="ECO:0007669"/>
    <property type="project" value="UniProtKB-UniRule"/>
</dbReference>
<dbReference type="InterPro" id="IPR003593">
    <property type="entry name" value="AAA+_ATPase"/>
</dbReference>
<gene>
    <name evidence="14 18" type="primary">ftsH</name>
    <name evidence="18" type="ORF">GCM10010978_23960</name>
</gene>
<keyword evidence="8 14" id="KW-0862">Zinc</keyword>
<dbReference type="GO" id="GO:0008270">
    <property type="term" value="F:zinc ion binding"/>
    <property type="evidence" value="ECO:0007669"/>
    <property type="project" value="UniProtKB-UniRule"/>
</dbReference>
<evidence type="ECO:0000256" key="3">
    <source>
        <dbReference type="ARBA" id="ARBA00022670"/>
    </source>
</evidence>
<dbReference type="InterPro" id="IPR000642">
    <property type="entry name" value="Peptidase_M41"/>
</dbReference>
<dbReference type="InterPro" id="IPR003960">
    <property type="entry name" value="ATPase_AAA_CS"/>
</dbReference>
<dbReference type="Pfam" id="PF00004">
    <property type="entry name" value="AAA"/>
    <property type="match status" value="1"/>
</dbReference>
<dbReference type="FunFam" id="3.40.50.300:FF:000001">
    <property type="entry name" value="ATP-dependent zinc metalloprotease FtsH"/>
    <property type="match status" value="1"/>
</dbReference>
<evidence type="ECO:0000256" key="10">
    <source>
        <dbReference type="ARBA" id="ARBA00022989"/>
    </source>
</evidence>
<feature type="binding site" evidence="14">
    <location>
        <position position="429"/>
    </location>
    <ligand>
        <name>Zn(2+)</name>
        <dbReference type="ChEBI" id="CHEBI:29105"/>
        <note>catalytic</note>
    </ligand>
</feature>
<comment type="caution">
    <text evidence="18">The sequence shown here is derived from an EMBL/GenBank/DDBJ whole genome shotgun (WGS) entry which is preliminary data.</text>
</comment>
<sequence length="665" mass="73736">MNQMFRNVFFWILIVFVVIGIIGVINGPGEEREQLNVQQFMDALNNGQVVEMTLQPTHGIYRVTGTLRDGETPFIAHIPDNTEIIAQVTETAQQQSILHVQEEEQPSPWLTFLTGILPFLLIGLFFLFILSQAQGGGGGGRVMNFGKSKAKMYTEDKKKVRFKDVAGADEEKQELVEVVEFLKDPRKFTAVGARIPKGVLLVGPPGTGKTLLARAVAGEAGVPFFSISGSDFVEMFVGVGASRVRDLFENAKKNAPCIIFIDEIDAVGRQRGAGLGGGHDEREQTLNQLLVEMDGFDSNEGIIIIAATNRADILDPALLRPGRFDRQITVDRPDVNGREAVLKVHARNKPLDDSVDLRAIAMRTPGFSGADLENLLNEAALVAARDNRNYINKDDIDEATDRVIAGPAKKSRVISEKERRIVAYHESGHTVIGMVLDEADVVHKVTIVPRGQAGGYAVMLPKEDRYFMTKPELFDKITGLLGGRVAEEIVFGEVSTGAHNDFQRATNIAHKMITEYGMSDKIGPIQFSSGGGGNVFLGRDLHNEQTYSEAIAQEIDKEMQNFINYCYDRAKKILTEHRDKLELIAETLLEVETLDAKQIKSLFEEGKLPDPEPKKEDVKVNIQSKEEQVGMSYEEAKEKADKKLKEETDDSKEQNKPAEEPEQKE</sequence>
<reference evidence="18" key="1">
    <citation type="journal article" date="2014" name="Int. J. Syst. Evol. Microbiol.">
        <title>Complete genome sequence of Corynebacterium casei LMG S-19264T (=DSM 44701T), isolated from a smear-ripened cheese.</title>
        <authorList>
            <consortium name="US DOE Joint Genome Institute (JGI-PGF)"/>
            <person name="Walter F."/>
            <person name="Albersmeier A."/>
            <person name="Kalinowski J."/>
            <person name="Ruckert C."/>
        </authorList>
    </citation>
    <scope>NUCLEOTIDE SEQUENCE</scope>
    <source>
        <strain evidence="18">CGMCC 1.12360</strain>
    </source>
</reference>
<dbReference type="Pfam" id="PF06480">
    <property type="entry name" value="FtsH_ext"/>
    <property type="match status" value="1"/>
</dbReference>
<dbReference type="InterPro" id="IPR005936">
    <property type="entry name" value="FtsH"/>
</dbReference>
<evidence type="ECO:0000256" key="15">
    <source>
        <dbReference type="RuleBase" id="RU003651"/>
    </source>
</evidence>
<dbReference type="InterPro" id="IPR027417">
    <property type="entry name" value="P-loop_NTPase"/>
</dbReference>
<comment type="subunit">
    <text evidence="14">Homohexamer.</text>
</comment>
<dbReference type="Gene3D" id="1.10.8.60">
    <property type="match status" value="1"/>
</dbReference>
<dbReference type="SMART" id="SM00382">
    <property type="entry name" value="AAA"/>
    <property type="match status" value="1"/>
</dbReference>
<dbReference type="InterPro" id="IPR037219">
    <property type="entry name" value="Peptidase_M41-like"/>
</dbReference>
<evidence type="ECO:0000256" key="16">
    <source>
        <dbReference type="SAM" id="MobiDB-lite"/>
    </source>
</evidence>
<evidence type="ECO:0000256" key="2">
    <source>
        <dbReference type="ARBA" id="ARBA00010044"/>
    </source>
</evidence>
<dbReference type="HAMAP" id="MF_01458">
    <property type="entry name" value="FtsH"/>
    <property type="match status" value="1"/>
</dbReference>
<dbReference type="Pfam" id="PF01434">
    <property type="entry name" value="Peptidase_M41"/>
    <property type="match status" value="1"/>
</dbReference>
<dbReference type="PROSITE" id="PS00674">
    <property type="entry name" value="AAA"/>
    <property type="match status" value="1"/>
</dbReference>
<dbReference type="GO" id="GO:0004222">
    <property type="term" value="F:metalloendopeptidase activity"/>
    <property type="evidence" value="ECO:0007669"/>
    <property type="project" value="InterPro"/>
</dbReference>
<name>A0A8J2TNU8_9BACI</name>
<dbReference type="RefSeq" id="WP_188392648.1">
    <property type="nucleotide sequence ID" value="NZ_BMEV01000048.1"/>
</dbReference>
<evidence type="ECO:0000256" key="7">
    <source>
        <dbReference type="ARBA" id="ARBA00022801"/>
    </source>
</evidence>
<comment type="similarity">
    <text evidence="15">Belongs to the AAA ATPase family.</text>
</comment>
<dbReference type="SUPFAM" id="SSF140990">
    <property type="entry name" value="FtsH protease domain-like"/>
    <property type="match status" value="1"/>
</dbReference>
<dbReference type="FunFam" id="1.10.8.60:FF:000001">
    <property type="entry name" value="ATP-dependent zinc metalloprotease FtsH"/>
    <property type="match status" value="1"/>
</dbReference>
<dbReference type="PANTHER" id="PTHR23076">
    <property type="entry name" value="METALLOPROTEASE M41 FTSH"/>
    <property type="match status" value="1"/>
</dbReference>
<keyword evidence="7 14" id="KW-0378">Hydrolase</keyword>
<keyword evidence="11 14" id="KW-0482">Metalloprotease</keyword>
<keyword evidence="12 14" id="KW-0472">Membrane</keyword>
<keyword evidence="14" id="KW-1003">Cell membrane</keyword>
<keyword evidence="9 14" id="KW-0067">ATP-binding</keyword>
<dbReference type="SUPFAM" id="SSF52540">
    <property type="entry name" value="P-loop containing nucleoside triphosphate hydrolases"/>
    <property type="match status" value="1"/>
</dbReference>
<comment type="similarity">
    <text evidence="2 14">In the C-terminal section; belongs to the peptidase M41 family.</text>
</comment>
<evidence type="ECO:0000256" key="9">
    <source>
        <dbReference type="ARBA" id="ARBA00022840"/>
    </source>
</evidence>
<keyword evidence="10 14" id="KW-1133">Transmembrane helix</keyword>
<feature type="binding site" evidence="14">
    <location>
        <begin position="203"/>
        <end position="210"/>
    </location>
    <ligand>
        <name>ATP</name>
        <dbReference type="ChEBI" id="CHEBI:30616"/>
    </ligand>
</feature>
<dbReference type="GO" id="GO:0016887">
    <property type="term" value="F:ATP hydrolysis activity"/>
    <property type="evidence" value="ECO:0007669"/>
    <property type="project" value="UniProtKB-UniRule"/>
</dbReference>
<evidence type="ECO:0000313" key="19">
    <source>
        <dbReference type="Proteomes" id="UP000602050"/>
    </source>
</evidence>
<dbReference type="Proteomes" id="UP000602050">
    <property type="component" value="Unassembled WGS sequence"/>
</dbReference>
<evidence type="ECO:0000256" key="13">
    <source>
        <dbReference type="ARBA" id="ARBA00061570"/>
    </source>
</evidence>
<dbReference type="EC" id="3.4.24.-" evidence="14"/>
<dbReference type="Pfam" id="PF17862">
    <property type="entry name" value="AAA_lid_3"/>
    <property type="match status" value="1"/>
</dbReference>
<feature type="region of interest" description="Disordered" evidence="16">
    <location>
        <begin position="605"/>
        <end position="665"/>
    </location>
</feature>
<dbReference type="PANTHER" id="PTHR23076:SF113">
    <property type="entry name" value="ATP-DEPENDENT ZINC METALLOPROTEASE FTSH 1, CHLOROPLASTIC-RELATED"/>
    <property type="match status" value="1"/>
</dbReference>
<dbReference type="NCBIfam" id="TIGR01241">
    <property type="entry name" value="FtsH_fam"/>
    <property type="match status" value="1"/>
</dbReference>
<dbReference type="GO" id="GO:0004176">
    <property type="term" value="F:ATP-dependent peptidase activity"/>
    <property type="evidence" value="ECO:0007669"/>
    <property type="project" value="InterPro"/>
</dbReference>
<dbReference type="InterPro" id="IPR011546">
    <property type="entry name" value="Pept_M41_FtsH_extracell"/>
</dbReference>
<comment type="similarity">
    <text evidence="13 14">In the central section; belongs to the AAA ATPase family.</text>
</comment>
<dbReference type="Gene3D" id="1.20.58.760">
    <property type="entry name" value="Peptidase M41"/>
    <property type="match status" value="1"/>
</dbReference>
<evidence type="ECO:0000256" key="12">
    <source>
        <dbReference type="ARBA" id="ARBA00023136"/>
    </source>
</evidence>
<dbReference type="InterPro" id="IPR041569">
    <property type="entry name" value="AAA_lid_3"/>
</dbReference>
<organism evidence="18 19">
    <name type="scientific">Compostibacillus humi</name>
    <dbReference type="NCBI Taxonomy" id="1245525"/>
    <lineage>
        <taxon>Bacteria</taxon>
        <taxon>Bacillati</taxon>
        <taxon>Bacillota</taxon>
        <taxon>Bacilli</taxon>
        <taxon>Bacillales</taxon>
        <taxon>Bacillaceae</taxon>
        <taxon>Compostibacillus</taxon>
    </lineage>
</organism>
<evidence type="ECO:0000256" key="14">
    <source>
        <dbReference type="HAMAP-Rule" id="MF_01458"/>
    </source>
</evidence>
<feature type="transmembrane region" description="Helical" evidence="14">
    <location>
        <begin position="109"/>
        <end position="130"/>
    </location>
</feature>
<accession>A0A8J2TNU8</accession>
<evidence type="ECO:0000256" key="5">
    <source>
        <dbReference type="ARBA" id="ARBA00022723"/>
    </source>
</evidence>
<evidence type="ECO:0000256" key="6">
    <source>
        <dbReference type="ARBA" id="ARBA00022741"/>
    </source>
</evidence>
<comment type="cofactor">
    <cofactor evidence="14">
        <name>Zn(2+)</name>
        <dbReference type="ChEBI" id="CHEBI:29105"/>
    </cofactor>
    <text evidence="14">Binds 1 zinc ion per subunit.</text>
</comment>
<dbReference type="AlphaFoldDB" id="A0A8J2TNU8"/>
<keyword evidence="5 14" id="KW-0479">Metal-binding</keyword>
<dbReference type="EMBL" id="BMEV01000048">
    <property type="protein sequence ID" value="GFZ82364.1"/>
    <property type="molecule type" value="Genomic_DNA"/>
</dbReference>
<feature type="binding site" evidence="14">
    <location>
        <position position="425"/>
    </location>
    <ligand>
        <name>Zn(2+)</name>
        <dbReference type="ChEBI" id="CHEBI:29105"/>
        <note>catalytic</note>
    </ligand>
</feature>
<evidence type="ECO:0000256" key="1">
    <source>
        <dbReference type="ARBA" id="ARBA00004370"/>
    </source>
</evidence>
<keyword evidence="3 14" id="KW-0645">Protease</keyword>
<dbReference type="Gene3D" id="3.40.50.300">
    <property type="entry name" value="P-loop containing nucleotide triphosphate hydrolases"/>
    <property type="match status" value="1"/>
</dbReference>
<dbReference type="GO" id="GO:0005524">
    <property type="term" value="F:ATP binding"/>
    <property type="evidence" value="ECO:0007669"/>
    <property type="project" value="UniProtKB-UniRule"/>
</dbReference>
<reference evidence="18" key="2">
    <citation type="submission" date="2020-09" db="EMBL/GenBank/DDBJ databases">
        <authorList>
            <person name="Sun Q."/>
            <person name="Zhou Y."/>
        </authorList>
    </citation>
    <scope>NUCLEOTIDE SEQUENCE</scope>
    <source>
        <strain evidence="18">CGMCC 1.12360</strain>
    </source>
</reference>
<evidence type="ECO:0000313" key="18">
    <source>
        <dbReference type="EMBL" id="GFZ82364.1"/>
    </source>
</evidence>
<evidence type="ECO:0000256" key="8">
    <source>
        <dbReference type="ARBA" id="ARBA00022833"/>
    </source>
</evidence>
<comment type="subcellular location">
    <subcellularLocation>
        <location evidence="14">Cell membrane</location>
        <topology evidence="14">Multi-pass membrane protein</topology>
        <orientation evidence="14">Cytoplasmic side</orientation>
    </subcellularLocation>
    <subcellularLocation>
        <location evidence="1">Membrane</location>
    </subcellularLocation>
</comment>
<dbReference type="GO" id="GO:0005886">
    <property type="term" value="C:plasma membrane"/>
    <property type="evidence" value="ECO:0007669"/>
    <property type="project" value="UniProtKB-SubCell"/>
</dbReference>
<evidence type="ECO:0000256" key="11">
    <source>
        <dbReference type="ARBA" id="ARBA00023049"/>
    </source>
</evidence>
<evidence type="ECO:0000259" key="17">
    <source>
        <dbReference type="SMART" id="SM00382"/>
    </source>
</evidence>
<keyword evidence="6 14" id="KW-0547">Nucleotide-binding</keyword>
<dbReference type="CDD" id="cd19501">
    <property type="entry name" value="RecA-like_FtsH"/>
    <property type="match status" value="1"/>
</dbReference>
<feature type="active site" evidence="14">
    <location>
        <position position="426"/>
    </location>
</feature>
<keyword evidence="19" id="KW-1185">Reference proteome</keyword>
<proteinExistence type="inferred from homology"/>
<keyword evidence="4 14" id="KW-0812">Transmembrane</keyword>
<dbReference type="InterPro" id="IPR003959">
    <property type="entry name" value="ATPase_AAA_core"/>
</dbReference>
<dbReference type="FunFam" id="1.20.58.760:FF:000001">
    <property type="entry name" value="ATP-dependent zinc metalloprotease FtsH"/>
    <property type="match status" value="1"/>
</dbReference>
<feature type="transmembrane region" description="Helical" evidence="14">
    <location>
        <begin position="7"/>
        <end position="25"/>
    </location>
</feature>
<feature type="domain" description="AAA+ ATPase" evidence="17">
    <location>
        <begin position="195"/>
        <end position="334"/>
    </location>
</feature>